<keyword evidence="9 10" id="KW-0807">Transducer</keyword>
<feature type="transmembrane region" description="Helical" evidence="11">
    <location>
        <begin position="100"/>
        <end position="121"/>
    </location>
</feature>
<keyword evidence="5 10" id="KW-0297">G-protein coupled receptor</keyword>
<evidence type="ECO:0000256" key="10">
    <source>
        <dbReference type="RuleBase" id="RU000688"/>
    </source>
</evidence>
<feature type="transmembrane region" description="Helical" evidence="11">
    <location>
        <begin position="358"/>
        <end position="378"/>
    </location>
</feature>
<evidence type="ECO:0000256" key="11">
    <source>
        <dbReference type="SAM" id="Phobius"/>
    </source>
</evidence>
<evidence type="ECO:0000256" key="8">
    <source>
        <dbReference type="ARBA" id="ARBA00023180"/>
    </source>
</evidence>
<keyword evidence="7 10" id="KW-0675">Receptor</keyword>
<dbReference type="InterPro" id="IPR000276">
    <property type="entry name" value="GPCR_Rhodpsn"/>
</dbReference>
<evidence type="ECO:0000256" key="5">
    <source>
        <dbReference type="ARBA" id="ARBA00023040"/>
    </source>
</evidence>
<dbReference type="Gene3D" id="1.20.1070.10">
    <property type="entry name" value="Rhodopsin 7-helix transmembrane proteins"/>
    <property type="match status" value="2"/>
</dbReference>
<comment type="similarity">
    <text evidence="10">Belongs to the G-protein coupled receptor 1 family.</text>
</comment>
<keyword evidence="2" id="KW-1003">Cell membrane</keyword>
<proteinExistence type="inferred from homology"/>
<reference evidence="13" key="1">
    <citation type="submission" date="2021-05" db="EMBL/GenBank/DDBJ databases">
        <authorList>
            <person name="Tigano A."/>
        </authorList>
    </citation>
    <scope>NUCLEOTIDE SEQUENCE</scope>
</reference>
<dbReference type="InterPro" id="IPR017452">
    <property type="entry name" value="GPCR_Rhodpsn_7TM"/>
</dbReference>
<comment type="caution">
    <text evidence="13">The sequence shown here is derived from an EMBL/GenBank/DDBJ whole genome shotgun (WGS) entry which is preliminary data.</text>
</comment>
<evidence type="ECO:0000256" key="9">
    <source>
        <dbReference type="ARBA" id="ARBA00023224"/>
    </source>
</evidence>
<feature type="transmembrane region" description="Helical" evidence="11">
    <location>
        <begin position="613"/>
        <end position="634"/>
    </location>
</feature>
<feature type="transmembrane region" description="Helical" evidence="11">
    <location>
        <begin position="141"/>
        <end position="163"/>
    </location>
</feature>
<dbReference type="PROSITE" id="PS50262">
    <property type="entry name" value="G_PROTEIN_RECEP_F1_2"/>
    <property type="match status" value="2"/>
</dbReference>
<evidence type="ECO:0000259" key="12">
    <source>
        <dbReference type="PROSITE" id="PS50262"/>
    </source>
</evidence>
<dbReference type="GO" id="GO:0045028">
    <property type="term" value="F:G protein-coupled purinergic nucleotide receptor activity"/>
    <property type="evidence" value="ECO:0007669"/>
    <property type="project" value="InterPro"/>
</dbReference>
<dbReference type="PRINTS" id="PR01655">
    <property type="entry name" value="UDPGLUCOSER"/>
</dbReference>
<dbReference type="OrthoDB" id="6163051at2759"/>
<dbReference type="PANTHER" id="PTHR24233">
    <property type="entry name" value="P2Y PURINOCEPTOR-RELATED G-PROTEIN COUPLED RECEPTOR"/>
    <property type="match status" value="1"/>
</dbReference>
<dbReference type="GO" id="GO:0005886">
    <property type="term" value="C:plasma membrane"/>
    <property type="evidence" value="ECO:0007669"/>
    <property type="project" value="UniProtKB-SubCell"/>
</dbReference>
<keyword evidence="4 11" id="KW-1133">Transmembrane helix</keyword>
<evidence type="ECO:0000256" key="1">
    <source>
        <dbReference type="ARBA" id="ARBA00004651"/>
    </source>
</evidence>
<dbReference type="PRINTS" id="PR01157">
    <property type="entry name" value="P2YPURNOCPTR"/>
</dbReference>
<dbReference type="Proteomes" id="UP000677803">
    <property type="component" value="Unassembled WGS sequence"/>
</dbReference>
<dbReference type="Pfam" id="PF00001">
    <property type="entry name" value="7tm_1"/>
    <property type="match status" value="2"/>
</dbReference>
<feature type="transmembrane region" description="Helical" evidence="11">
    <location>
        <begin position="524"/>
        <end position="545"/>
    </location>
</feature>
<evidence type="ECO:0000313" key="14">
    <source>
        <dbReference type="Proteomes" id="UP000677803"/>
    </source>
</evidence>
<protein>
    <submittedName>
        <fullName evidence="13">(Atlantic silverside) hypothetical protein</fullName>
    </submittedName>
</protein>
<feature type="domain" description="G-protein coupled receptors family 1 profile" evidence="12">
    <location>
        <begin position="359"/>
        <end position="627"/>
    </location>
</feature>
<keyword evidence="3 10" id="KW-0812">Transmembrane</keyword>
<dbReference type="FunFam" id="1.20.1070.10:FF:000049">
    <property type="entry name" value="G-protein coupled receptor 87"/>
    <property type="match status" value="1"/>
</dbReference>
<dbReference type="SUPFAM" id="SSF81321">
    <property type="entry name" value="Family A G protein-coupled receptor-like"/>
    <property type="match status" value="2"/>
</dbReference>
<feature type="transmembrane region" description="Helical" evidence="11">
    <location>
        <begin position="62"/>
        <end position="80"/>
    </location>
</feature>
<evidence type="ECO:0000256" key="3">
    <source>
        <dbReference type="ARBA" id="ARBA00022692"/>
    </source>
</evidence>
<feature type="transmembrane region" description="Helical" evidence="11">
    <location>
        <begin position="467"/>
        <end position="488"/>
    </location>
</feature>
<comment type="subcellular location">
    <subcellularLocation>
        <location evidence="1">Cell membrane</location>
        <topology evidence="1">Multi-pass membrane protein</topology>
    </subcellularLocation>
</comment>
<feature type="domain" description="G-protein coupled receptors family 1 profile" evidence="12">
    <location>
        <begin position="43"/>
        <end position="303"/>
    </location>
</feature>
<dbReference type="AlphaFoldDB" id="A0A8S4BKR3"/>
<keyword evidence="14" id="KW-1185">Reference proteome</keyword>
<sequence length="674" mass="76535">MTIRGVDTMHPTSRNDSDCESLSYSPYIIPALFFLMFPIALFLNVVAAWVSLQLKSTSTFVVYLKNLVAADIILTFLIPIKSADSLPGAFEILAIPSCRFFSVFFYNTQYTCITLLGCISVDRFFKIMMPRSRWFGQNLTLSKIISASVWVIMFVCTGLPNMILTSKSTFNVTKISCMNLKESVGIEFHQKTVLYLNVFFWLVSVVIVVCYICITNKVIQSYRNSGSNNNQGKQKVKLRVFLVVIVFFVCFGPYHLVRIPYTFQQVSYSDDDKCSYTYDQMAFAKELTHWLATTNICMDPLIYVFLCREFKEKLTSMVKNGFFSSKSVEEQKMNNTPPNISLKCTRDTSVTSVVFPCLYSILFIVALILNCLAAWIFFNITSTSTFVVFLKNVVVADLLMTLTIPLKVFSDAGVGSWRLRAFYCQYSAVLFYITMYISILLLGFISLDRYLKIVRPFGKCILQRVRVGQVLSATVWVVMLSLALPNVILSDQPPKFSGGKLKCTSMKSKAGLLWHEGFNYFCQVIFWGTLAVMIVCYTFISKKVYESYKASKSRSKGASRRTKAKVFVVVGVFFICFAPFHFARVPYTLTQTRSTASHCRAQNALYVAKETTLWLSATNVCLDPLIYVFLCKVFRKRLTATFCKATRESPTATSTQLEMSKINHSTRMSYDGMS</sequence>
<feature type="transmembrane region" description="Helical" evidence="11">
    <location>
        <begin position="385"/>
        <end position="406"/>
    </location>
</feature>
<dbReference type="InterPro" id="IPR005466">
    <property type="entry name" value="P2Y14_rcpt"/>
</dbReference>
<evidence type="ECO:0000256" key="2">
    <source>
        <dbReference type="ARBA" id="ARBA00022475"/>
    </source>
</evidence>
<evidence type="ECO:0000256" key="7">
    <source>
        <dbReference type="ARBA" id="ARBA00023170"/>
    </source>
</evidence>
<dbReference type="PROSITE" id="PS00237">
    <property type="entry name" value="G_PROTEIN_RECEP_F1_1"/>
    <property type="match status" value="2"/>
</dbReference>
<keyword evidence="6 11" id="KW-0472">Membrane</keyword>
<feature type="transmembrane region" description="Helical" evidence="11">
    <location>
        <begin position="426"/>
        <end position="447"/>
    </location>
</feature>
<dbReference type="PANTHER" id="PTHR24233:SF10">
    <property type="entry name" value="P2Y PURINOCEPTOR 13"/>
    <property type="match status" value="1"/>
</dbReference>
<feature type="transmembrane region" description="Helical" evidence="11">
    <location>
        <begin position="198"/>
        <end position="219"/>
    </location>
</feature>
<name>A0A8S4BKR3_9TELE</name>
<dbReference type="EMBL" id="CAJRST010037777">
    <property type="protein sequence ID" value="CAG6001991.1"/>
    <property type="molecule type" value="Genomic_DNA"/>
</dbReference>
<feature type="transmembrane region" description="Helical" evidence="11">
    <location>
        <begin position="240"/>
        <end position="257"/>
    </location>
</feature>
<accession>A0A8S4BKR3</accession>
<evidence type="ECO:0000256" key="6">
    <source>
        <dbReference type="ARBA" id="ARBA00023136"/>
    </source>
</evidence>
<gene>
    <name evidence="13" type="ORF">MMEN_LOCUS18307</name>
</gene>
<feature type="transmembrane region" description="Helical" evidence="11">
    <location>
        <begin position="566"/>
        <end position="583"/>
    </location>
</feature>
<evidence type="ECO:0000313" key="13">
    <source>
        <dbReference type="EMBL" id="CAG6001991.1"/>
    </source>
</evidence>
<evidence type="ECO:0000256" key="4">
    <source>
        <dbReference type="ARBA" id="ARBA00022989"/>
    </source>
</evidence>
<keyword evidence="8" id="KW-0325">Glycoprotein</keyword>
<feature type="transmembrane region" description="Helical" evidence="11">
    <location>
        <begin position="27"/>
        <end position="50"/>
    </location>
</feature>
<organism evidence="13 14">
    <name type="scientific">Menidia menidia</name>
    <name type="common">Atlantic silverside</name>
    <dbReference type="NCBI Taxonomy" id="238744"/>
    <lineage>
        <taxon>Eukaryota</taxon>
        <taxon>Metazoa</taxon>
        <taxon>Chordata</taxon>
        <taxon>Craniata</taxon>
        <taxon>Vertebrata</taxon>
        <taxon>Euteleostomi</taxon>
        <taxon>Actinopterygii</taxon>
        <taxon>Neopterygii</taxon>
        <taxon>Teleostei</taxon>
        <taxon>Neoteleostei</taxon>
        <taxon>Acanthomorphata</taxon>
        <taxon>Ovalentaria</taxon>
        <taxon>Atherinomorphae</taxon>
        <taxon>Atheriniformes</taxon>
        <taxon>Atherinopsidae</taxon>
        <taxon>Menidiinae</taxon>
        <taxon>Menidia</taxon>
    </lineage>
</organism>
<dbReference type="PRINTS" id="PR00237">
    <property type="entry name" value="GPCRRHODOPSN"/>
</dbReference>